<evidence type="ECO:0000313" key="2">
    <source>
        <dbReference type="EMBL" id="QDO99161.1"/>
    </source>
</evidence>
<dbReference type="Proteomes" id="UP000317496">
    <property type="component" value="Chromosome"/>
</dbReference>
<gene>
    <name evidence="2" type="ORF">FNB15_18615</name>
</gene>
<dbReference type="OrthoDB" id="9779853at2"/>
<dbReference type="InterPro" id="IPR029058">
    <property type="entry name" value="AB_hydrolase_fold"/>
</dbReference>
<dbReference type="PANTHER" id="PTHR43689">
    <property type="entry name" value="HYDROLASE"/>
    <property type="match status" value="1"/>
</dbReference>
<dbReference type="InterPro" id="IPR000073">
    <property type="entry name" value="AB_hydrolase_1"/>
</dbReference>
<dbReference type="AlphaFoldDB" id="A0A516H626"/>
<dbReference type="Gene3D" id="3.40.50.1820">
    <property type="entry name" value="alpha/beta hydrolase"/>
    <property type="match status" value="1"/>
</dbReference>
<dbReference type="RefSeq" id="WP_144258157.1">
    <property type="nucleotide sequence ID" value="NZ_CP041636.1"/>
</dbReference>
<dbReference type="SUPFAM" id="SSF53474">
    <property type="entry name" value="alpha/beta-Hydrolases"/>
    <property type="match status" value="1"/>
</dbReference>
<dbReference type="PANTHER" id="PTHR43689:SF8">
    <property type="entry name" value="ALPHA_BETA-HYDROLASES SUPERFAMILY PROTEIN"/>
    <property type="match status" value="1"/>
</dbReference>
<evidence type="ECO:0000313" key="3">
    <source>
        <dbReference type="Proteomes" id="UP000317496"/>
    </source>
</evidence>
<keyword evidence="3" id="KW-1185">Reference proteome</keyword>
<organism evidence="2 3">
    <name type="scientific">Ferrovibrio terrae</name>
    <dbReference type="NCBI Taxonomy" id="2594003"/>
    <lineage>
        <taxon>Bacteria</taxon>
        <taxon>Pseudomonadati</taxon>
        <taxon>Pseudomonadota</taxon>
        <taxon>Alphaproteobacteria</taxon>
        <taxon>Rhodospirillales</taxon>
        <taxon>Rhodospirillaceae</taxon>
        <taxon>Ferrovibrio</taxon>
    </lineage>
</organism>
<keyword evidence="2" id="KW-0378">Hydrolase</keyword>
<dbReference type="GO" id="GO:0016787">
    <property type="term" value="F:hydrolase activity"/>
    <property type="evidence" value="ECO:0007669"/>
    <property type="project" value="UniProtKB-KW"/>
</dbReference>
<dbReference type="EMBL" id="CP041636">
    <property type="protein sequence ID" value="QDO99161.1"/>
    <property type="molecule type" value="Genomic_DNA"/>
</dbReference>
<evidence type="ECO:0000259" key="1">
    <source>
        <dbReference type="Pfam" id="PF12697"/>
    </source>
</evidence>
<reference evidence="2 3" key="1">
    <citation type="submission" date="2019-07" db="EMBL/GenBank/DDBJ databases">
        <title>Genome sequencing for Ferrovibrio sp. K5.</title>
        <authorList>
            <person name="Park S.-J."/>
        </authorList>
    </citation>
    <scope>NUCLEOTIDE SEQUENCE [LARGE SCALE GENOMIC DNA]</scope>
    <source>
        <strain evidence="2 3">K5</strain>
    </source>
</reference>
<feature type="domain" description="AB hydrolase-1" evidence="1">
    <location>
        <begin position="31"/>
        <end position="252"/>
    </location>
</feature>
<sequence>MSGLQFIDTPAGRIEYRWAGSALRDTSLPVLVFLHEGLGCVALWKDFPDQLAQATGLPALVYSRIGYGGSSPCALPRPITYMHAEGETGLPDLLTALGIQSHILVGHSDGASISLIYAGAKKTIPQREGLLGVAVMAPHVFCEEVSVRSIRAADKAYAGGDLKARLAKYHGDNVDCAFRGWCDSWLNPEFHHWNIEAYVDRIKVPVLVIQGEDDEYGTIAQVGSIRQRAGADILLIPACGHSPQRDQPAATLKALAGFIHSLGY</sequence>
<accession>A0A516H626</accession>
<name>A0A516H626_9PROT</name>
<protein>
    <submittedName>
        <fullName evidence="2">Alpha/beta hydrolase</fullName>
    </submittedName>
</protein>
<dbReference type="KEGG" id="fer:FNB15_18615"/>
<proteinExistence type="predicted"/>
<dbReference type="Pfam" id="PF12697">
    <property type="entry name" value="Abhydrolase_6"/>
    <property type="match status" value="1"/>
</dbReference>